<gene>
    <name evidence="1" type="ORF">F4821DRAFT_252834</name>
</gene>
<dbReference type="EMBL" id="MU394280">
    <property type="protein sequence ID" value="KAI6093834.1"/>
    <property type="molecule type" value="Genomic_DNA"/>
</dbReference>
<sequence length="267" mass="29853">MERIKRLFRPDRERRRKQECMANRKYEISPPLESLPGKQNQQIIHHTASVPTLNFTPQDQAHDASIAFIETHTSEDLNRLLSERDRGGSLVVRGPKTIGTSEVHRVLSEPSIRSVARLHEACKQAEFSLKYGTSGRIIYNFSKSLAWNKARAPRVPSLQLRSFGDMVKGSTTLIEGSNRSVSHTSIPINEVGGGKDTPNSSHGDTHEEPEPEPDYNPRDSILKMLDIDAPETEWEIQEAKALTVIQVPTSKVCTVQISYGHQSPGPN</sequence>
<comment type="caution">
    <text evidence="1">The sequence shown here is derived from an EMBL/GenBank/DDBJ whole genome shotgun (WGS) entry which is preliminary data.</text>
</comment>
<organism evidence="1 2">
    <name type="scientific">Hypoxylon rubiginosum</name>
    <dbReference type="NCBI Taxonomy" id="110542"/>
    <lineage>
        <taxon>Eukaryota</taxon>
        <taxon>Fungi</taxon>
        <taxon>Dikarya</taxon>
        <taxon>Ascomycota</taxon>
        <taxon>Pezizomycotina</taxon>
        <taxon>Sordariomycetes</taxon>
        <taxon>Xylariomycetidae</taxon>
        <taxon>Xylariales</taxon>
        <taxon>Hypoxylaceae</taxon>
        <taxon>Hypoxylon</taxon>
    </lineage>
</organism>
<dbReference type="Proteomes" id="UP001497680">
    <property type="component" value="Unassembled WGS sequence"/>
</dbReference>
<accession>A0ACC0DM24</accession>
<reference evidence="1 2" key="1">
    <citation type="journal article" date="2022" name="New Phytol.">
        <title>Ecological generalism drives hyperdiversity of secondary metabolite gene clusters in xylarialean endophytes.</title>
        <authorList>
            <person name="Franco M.E.E."/>
            <person name="Wisecaver J.H."/>
            <person name="Arnold A.E."/>
            <person name="Ju Y.M."/>
            <person name="Slot J.C."/>
            <person name="Ahrendt S."/>
            <person name="Moore L.P."/>
            <person name="Eastman K.E."/>
            <person name="Scott K."/>
            <person name="Konkel Z."/>
            <person name="Mondo S.J."/>
            <person name="Kuo A."/>
            <person name="Hayes R.D."/>
            <person name="Haridas S."/>
            <person name="Andreopoulos B."/>
            <person name="Riley R."/>
            <person name="LaButti K."/>
            <person name="Pangilinan J."/>
            <person name="Lipzen A."/>
            <person name="Amirebrahimi M."/>
            <person name="Yan J."/>
            <person name="Adam C."/>
            <person name="Keymanesh K."/>
            <person name="Ng V."/>
            <person name="Louie K."/>
            <person name="Northen T."/>
            <person name="Drula E."/>
            <person name="Henrissat B."/>
            <person name="Hsieh H.M."/>
            <person name="Youens-Clark K."/>
            <person name="Lutzoni F."/>
            <person name="Miadlikowska J."/>
            <person name="Eastwood D.C."/>
            <person name="Hamelin R.C."/>
            <person name="Grigoriev I.V."/>
            <person name="U'Ren J.M."/>
        </authorList>
    </citation>
    <scope>NUCLEOTIDE SEQUENCE [LARGE SCALE GENOMIC DNA]</scope>
    <source>
        <strain evidence="1 2">ER1909</strain>
    </source>
</reference>
<proteinExistence type="predicted"/>
<protein>
    <submittedName>
        <fullName evidence="1">Uncharacterized protein</fullName>
    </submittedName>
</protein>
<name>A0ACC0DM24_9PEZI</name>
<evidence type="ECO:0000313" key="1">
    <source>
        <dbReference type="EMBL" id="KAI6093834.1"/>
    </source>
</evidence>
<keyword evidence="2" id="KW-1185">Reference proteome</keyword>
<evidence type="ECO:0000313" key="2">
    <source>
        <dbReference type="Proteomes" id="UP001497680"/>
    </source>
</evidence>